<evidence type="ECO:0000313" key="3">
    <source>
        <dbReference type="Proteomes" id="UP001596157"/>
    </source>
</evidence>
<dbReference type="PROSITE" id="PS51257">
    <property type="entry name" value="PROKAR_LIPOPROTEIN"/>
    <property type="match status" value="1"/>
</dbReference>
<evidence type="ECO:0000256" key="1">
    <source>
        <dbReference type="SAM" id="MobiDB-lite"/>
    </source>
</evidence>
<dbReference type="RefSeq" id="WP_378249815.1">
    <property type="nucleotide sequence ID" value="NZ_JBHSKF010000013.1"/>
</dbReference>
<protein>
    <recommendedName>
        <fullName evidence="4">Subtilisin inhibitor-like</fullName>
    </recommendedName>
</protein>
<sequence length="177" mass="18691">MKVVRVVVGGVVALLVAACGPGETIPGTAAGVGETTTVAETSTAERTTEAEATTTRVKITLPNKTAETTRDQPSEPGGLPPSTVDESLPSQYCERTFTGALGKPMHAVVVETPGGILNCEEAAAILFDYYVERPEPEFGLAPYFIGPLACNQAEEGQFPQVICADEDNLIYSMWPQT</sequence>
<organism evidence="2 3">
    <name type="scientific">Actinokineospora guangxiensis</name>
    <dbReference type="NCBI Taxonomy" id="1490288"/>
    <lineage>
        <taxon>Bacteria</taxon>
        <taxon>Bacillati</taxon>
        <taxon>Actinomycetota</taxon>
        <taxon>Actinomycetes</taxon>
        <taxon>Pseudonocardiales</taxon>
        <taxon>Pseudonocardiaceae</taxon>
        <taxon>Actinokineospora</taxon>
    </lineage>
</organism>
<accession>A0ABW0ERL3</accession>
<evidence type="ECO:0008006" key="4">
    <source>
        <dbReference type="Google" id="ProtNLM"/>
    </source>
</evidence>
<feature type="region of interest" description="Disordered" evidence="1">
    <location>
        <begin position="61"/>
        <end position="88"/>
    </location>
</feature>
<proteinExistence type="predicted"/>
<comment type="caution">
    <text evidence="2">The sequence shown here is derived from an EMBL/GenBank/DDBJ whole genome shotgun (WGS) entry which is preliminary data.</text>
</comment>
<gene>
    <name evidence="2" type="ORF">ACFPM7_23065</name>
</gene>
<name>A0ABW0ERL3_9PSEU</name>
<dbReference type="Proteomes" id="UP001596157">
    <property type="component" value="Unassembled WGS sequence"/>
</dbReference>
<dbReference type="EMBL" id="JBHSKF010000013">
    <property type="protein sequence ID" value="MFC5289947.1"/>
    <property type="molecule type" value="Genomic_DNA"/>
</dbReference>
<evidence type="ECO:0000313" key="2">
    <source>
        <dbReference type="EMBL" id="MFC5289947.1"/>
    </source>
</evidence>
<keyword evidence="3" id="KW-1185">Reference proteome</keyword>
<reference evidence="3" key="1">
    <citation type="journal article" date="2019" name="Int. J. Syst. Evol. Microbiol.">
        <title>The Global Catalogue of Microorganisms (GCM) 10K type strain sequencing project: providing services to taxonomists for standard genome sequencing and annotation.</title>
        <authorList>
            <consortium name="The Broad Institute Genomics Platform"/>
            <consortium name="The Broad Institute Genome Sequencing Center for Infectious Disease"/>
            <person name="Wu L."/>
            <person name="Ma J."/>
        </authorList>
    </citation>
    <scope>NUCLEOTIDE SEQUENCE [LARGE SCALE GENOMIC DNA]</scope>
    <source>
        <strain evidence="3">CCUG 59778</strain>
    </source>
</reference>